<feature type="domain" description="PIR2-like helical" evidence="3">
    <location>
        <begin position="356"/>
        <end position="475"/>
    </location>
</feature>
<dbReference type="PANTHER" id="PTHR33120:SF42">
    <property type="entry name" value="OS12G0105000 PROTEIN"/>
    <property type="match status" value="1"/>
</dbReference>
<feature type="domain" description="DUF3615" evidence="2">
    <location>
        <begin position="586"/>
        <end position="693"/>
    </location>
</feature>
<evidence type="ECO:0000313" key="4">
    <source>
        <dbReference type="EMBL" id="RLN42725.1"/>
    </source>
</evidence>
<accession>A0A3L6TT56</accession>
<feature type="region of interest" description="Disordered" evidence="1">
    <location>
        <begin position="1"/>
        <end position="58"/>
    </location>
</feature>
<name>A0A3L6TT56_PANMI</name>
<proteinExistence type="predicted"/>
<dbReference type="EMBL" id="PQIB02000001">
    <property type="protein sequence ID" value="RLN42725.1"/>
    <property type="molecule type" value="Genomic_DNA"/>
</dbReference>
<sequence>MMPTASMPWRGSCAGGGSPVTTGRRISGLPTTRTHSGTARRSRSPLRNSTWRRRAGCPSTRSRSLLVASAQAATALASPIPSVTSSSTASIGSLCRHPPEGSTHICICPDTTARCRLEWSTMAVASYFGLCTFLSEYFRYLTDIQARRYLHLASYDLSLAIKLVHYEHFSPQLQRPLLPDGGKIEAALGIAALKAGHPAPDDLAGLMTARYPSDLLSSIVANLQGDKLLTTGDVWAIRDMLAHKWPPTPSVKLEFLRRPSGDTCIQGTSDSVLMQLSSCIGENLLAEISIASLHHKHPVPLAYISDLTFDSTYMETKLSRCLMETTRGASGNPGPAVDYDAFQCELILSLKMCLLDAIHALYIKALAILPTCAGESRFLRALLVSGHCYGPMDPVSNIILNSIWYDIASPPPCEMPTQDHIEAQGGILDTNPMSRAESRSLDGLVAILCSTSRLSEHEVLEYLYFWNCDLSRLCREIACSNIPFTAAAKAARHPQYLAFGSFLKSLSPEKLTHLHSLLQAPAGGRISHAHWIQLTAILYEESVCNAVQSARTYEAPCYLSDQATLEISRKKRAFRDRLTFVRTELNKVLHKYCNQHPWEPRYQLDIICGVHESRSFRSPRFYHANFLASRDAAAADGRVSLPRERTLFFAEFWELNWYPEPSSPSCCPVYDYHACIGHYCASCEFASSKIVHPPSGNHSGNKDAGSIDVGGHWRLHSTTDAGDRDLLESRLYLFRSL</sequence>
<dbReference type="Pfam" id="PF20235">
    <property type="entry name" value="PIR2-like_helical"/>
    <property type="match status" value="2"/>
</dbReference>
<dbReference type="Pfam" id="PF12274">
    <property type="entry name" value="DUF3615"/>
    <property type="match status" value="1"/>
</dbReference>
<feature type="domain" description="PIR2-like helical" evidence="3">
    <location>
        <begin position="113"/>
        <end position="164"/>
    </location>
</feature>
<evidence type="ECO:0000313" key="5">
    <source>
        <dbReference type="Proteomes" id="UP000275267"/>
    </source>
</evidence>
<dbReference type="Proteomes" id="UP000275267">
    <property type="component" value="Unassembled WGS sequence"/>
</dbReference>
<gene>
    <name evidence="4" type="ORF">C2845_PM01G39010</name>
</gene>
<feature type="compositionally biased region" description="Basic residues" evidence="1">
    <location>
        <begin position="38"/>
        <end position="55"/>
    </location>
</feature>
<evidence type="ECO:0000259" key="2">
    <source>
        <dbReference type="Pfam" id="PF12274"/>
    </source>
</evidence>
<protein>
    <submittedName>
        <fullName evidence="4">Uncharacterized protein</fullName>
    </submittedName>
</protein>
<reference evidence="5" key="1">
    <citation type="journal article" date="2019" name="Nat. Commun.">
        <title>The genome of broomcorn millet.</title>
        <authorList>
            <person name="Zou C."/>
            <person name="Miki D."/>
            <person name="Li D."/>
            <person name="Tang Q."/>
            <person name="Xiao L."/>
            <person name="Rajput S."/>
            <person name="Deng P."/>
            <person name="Jia W."/>
            <person name="Huang R."/>
            <person name="Zhang M."/>
            <person name="Sun Y."/>
            <person name="Hu J."/>
            <person name="Fu X."/>
            <person name="Schnable P.S."/>
            <person name="Li F."/>
            <person name="Zhang H."/>
            <person name="Feng B."/>
            <person name="Zhu X."/>
            <person name="Liu R."/>
            <person name="Schnable J.C."/>
            <person name="Zhu J.-K."/>
            <person name="Zhang H."/>
        </authorList>
    </citation>
    <scope>NUCLEOTIDE SEQUENCE [LARGE SCALE GENOMIC DNA]</scope>
</reference>
<dbReference type="OrthoDB" id="607685at2759"/>
<evidence type="ECO:0000256" key="1">
    <source>
        <dbReference type="SAM" id="MobiDB-lite"/>
    </source>
</evidence>
<dbReference type="InterPro" id="IPR046527">
    <property type="entry name" value="PIR2-like_helical"/>
</dbReference>
<dbReference type="AlphaFoldDB" id="A0A3L6TT56"/>
<dbReference type="InterPro" id="IPR022059">
    <property type="entry name" value="DUF3615"/>
</dbReference>
<keyword evidence="5" id="KW-1185">Reference proteome</keyword>
<organism evidence="4 5">
    <name type="scientific">Panicum miliaceum</name>
    <name type="common">Proso millet</name>
    <name type="synonym">Broomcorn millet</name>
    <dbReference type="NCBI Taxonomy" id="4540"/>
    <lineage>
        <taxon>Eukaryota</taxon>
        <taxon>Viridiplantae</taxon>
        <taxon>Streptophyta</taxon>
        <taxon>Embryophyta</taxon>
        <taxon>Tracheophyta</taxon>
        <taxon>Spermatophyta</taxon>
        <taxon>Magnoliopsida</taxon>
        <taxon>Liliopsida</taxon>
        <taxon>Poales</taxon>
        <taxon>Poaceae</taxon>
        <taxon>PACMAD clade</taxon>
        <taxon>Panicoideae</taxon>
        <taxon>Panicodae</taxon>
        <taxon>Paniceae</taxon>
        <taxon>Panicinae</taxon>
        <taxon>Panicum</taxon>
        <taxon>Panicum sect. Panicum</taxon>
    </lineage>
</organism>
<evidence type="ECO:0000259" key="3">
    <source>
        <dbReference type="Pfam" id="PF20235"/>
    </source>
</evidence>
<dbReference type="PANTHER" id="PTHR33120">
    <property type="entry name" value="EXPRESSED PROTEIN-RELATED"/>
    <property type="match status" value="1"/>
</dbReference>
<comment type="caution">
    <text evidence="4">The sequence shown here is derived from an EMBL/GenBank/DDBJ whole genome shotgun (WGS) entry which is preliminary data.</text>
</comment>